<dbReference type="SUPFAM" id="SSF52418">
    <property type="entry name" value="Nucleoside phosphorylase/phosphoribosyltransferase catalytic domain"/>
    <property type="match status" value="1"/>
</dbReference>
<dbReference type="PANTHER" id="PTHR43285:SF2">
    <property type="entry name" value="ANTHRANILATE PHOSPHORIBOSYLTRANSFERASE"/>
    <property type="match status" value="1"/>
</dbReference>
<dbReference type="Gene3D" id="3.40.1030.10">
    <property type="entry name" value="Nucleoside phosphorylase/phosphoribosyltransferase catalytic domain"/>
    <property type="match status" value="1"/>
</dbReference>
<evidence type="ECO:0000256" key="2">
    <source>
        <dbReference type="ARBA" id="ARBA00022679"/>
    </source>
</evidence>
<keyword evidence="5" id="KW-1185">Reference proteome</keyword>
<evidence type="ECO:0000313" key="5">
    <source>
        <dbReference type="Proteomes" id="UP001165063"/>
    </source>
</evidence>
<feature type="domain" description="Glycosyl transferase family 3" evidence="3">
    <location>
        <begin position="3"/>
        <end position="221"/>
    </location>
</feature>
<keyword evidence="2" id="KW-0808">Transferase</keyword>
<accession>A0A9W7DND0</accession>
<dbReference type="InterPro" id="IPR005940">
    <property type="entry name" value="Anthranilate_Pribosyl_Tfrase"/>
</dbReference>
<dbReference type="InterPro" id="IPR000312">
    <property type="entry name" value="Glycosyl_Trfase_fam3"/>
</dbReference>
<dbReference type="InterPro" id="IPR035902">
    <property type="entry name" value="Nuc_phospho_transferase"/>
</dbReference>
<comment type="caution">
    <text evidence="4">The sequence shown here is derived from an EMBL/GenBank/DDBJ whole genome shotgun (WGS) entry which is preliminary data.</text>
</comment>
<proteinExistence type="predicted"/>
<dbReference type="AlphaFoldDB" id="A0A9W7DND0"/>
<protein>
    <submittedName>
        <fullName evidence="4">Unnamed protein product</fullName>
    </submittedName>
</protein>
<keyword evidence="1" id="KW-0328">Glycosyltransferase</keyword>
<dbReference type="GO" id="GO:0005829">
    <property type="term" value="C:cytosol"/>
    <property type="evidence" value="ECO:0007669"/>
    <property type="project" value="TreeGrafter"/>
</dbReference>
<evidence type="ECO:0000256" key="1">
    <source>
        <dbReference type="ARBA" id="ARBA00022676"/>
    </source>
</evidence>
<dbReference type="GO" id="GO:0000162">
    <property type="term" value="P:L-tryptophan biosynthetic process"/>
    <property type="evidence" value="ECO:0007669"/>
    <property type="project" value="InterPro"/>
</dbReference>
<reference evidence="4" key="1">
    <citation type="submission" date="2023-04" db="EMBL/GenBank/DDBJ databases">
        <title>Ambrosiozyma monospora NBRC 1965.</title>
        <authorList>
            <person name="Ichikawa N."/>
            <person name="Sato H."/>
            <person name="Tonouchi N."/>
        </authorList>
    </citation>
    <scope>NUCLEOTIDE SEQUENCE</scope>
    <source>
        <strain evidence="4">NBRC 1965</strain>
    </source>
</reference>
<dbReference type="PANTHER" id="PTHR43285">
    <property type="entry name" value="ANTHRANILATE PHOSPHORIBOSYLTRANSFERASE"/>
    <property type="match status" value="1"/>
</dbReference>
<organism evidence="4 5">
    <name type="scientific">Ambrosiozyma monospora</name>
    <name type="common">Yeast</name>
    <name type="synonym">Endomycopsis monosporus</name>
    <dbReference type="NCBI Taxonomy" id="43982"/>
    <lineage>
        <taxon>Eukaryota</taxon>
        <taxon>Fungi</taxon>
        <taxon>Dikarya</taxon>
        <taxon>Ascomycota</taxon>
        <taxon>Saccharomycotina</taxon>
        <taxon>Pichiomycetes</taxon>
        <taxon>Pichiales</taxon>
        <taxon>Pichiaceae</taxon>
        <taxon>Ambrosiozyma</taxon>
    </lineage>
</organism>
<evidence type="ECO:0000259" key="3">
    <source>
        <dbReference type="Pfam" id="PF00591"/>
    </source>
</evidence>
<dbReference type="OrthoDB" id="427800at2759"/>
<evidence type="ECO:0000313" key="4">
    <source>
        <dbReference type="EMBL" id="GMG53487.1"/>
    </source>
</evidence>
<dbReference type="Proteomes" id="UP001165063">
    <property type="component" value="Unassembled WGS sequence"/>
</dbReference>
<dbReference type="EMBL" id="BSXU01005422">
    <property type="protein sequence ID" value="GMG53487.1"/>
    <property type="molecule type" value="Genomic_DNA"/>
</dbReference>
<dbReference type="Pfam" id="PF00591">
    <property type="entry name" value="Glycos_transf_3"/>
    <property type="match status" value="1"/>
</dbReference>
<name>A0A9W7DND0_AMBMO</name>
<gene>
    <name evidence="4" type="ORF">Amon01_000741400</name>
</gene>
<dbReference type="GO" id="GO:0004048">
    <property type="term" value="F:anthranilate phosphoribosyltransferase activity"/>
    <property type="evidence" value="ECO:0007669"/>
    <property type="project" value="InterPro"/>
</dbReference>
<sequence length="236" mass="25323">MSELGVDLFKVNAATAPSIVNVSTLCFLYAPAFHHGMGVVAPLRKQLGVPTIFNILGPLLNPMPITARILGVYTKKLGKVYCEAAVKLDQVFVNDSNSGVDSVADTMVVCGDVGLDEISPIGKTKVWRYNKKTNKIDEFEIQPSDFGLAEHELDLVRSGSAKENAIVLKNILNGNVDLDSGDALVDYILINTSALAVVAGVAKDWKHGVELAKQSIKSGAAWKALQQFIAAINENT</sequence>